<dbReference type="Pfam" id="PF16127">
    <property type="entry name" value="DUF4839"/>
    <property type="match status" value="1"/>
</dbReference>
<sequence>MMKRIAALIVACVLAATITGCDDTTSDKIHAPLNASDVSNSKYQDVVSQFKKSGFTNVTTKEIDDLIIGFLTEDGEVEEVSIGGDTSFSTSDAFAADVPVVVSFHTFPKQDSEAADPSSSAAEGPSNSPAPNTQNITVDNNEEFRALIESPQPDNATIEQFVSKYKGRTIEFDGNVAYVTPYKSYKTRFDFLIYAGDYSTTSAHGPSFKFSDVAYYDLHLTGANIPDSIGTGQNLHIVAEILEYKSIQGLLYLEPVTTSVR</sequence>
<protein>
    <recommendedName>
        <fullName evidence="5">DUF4839 domain-containing protein</fullName>
    </recommendedName>
</protein>
<gene>
    <name evidence="3" type="ORF">CORMATOL_02698</name>
</gene>
<keyword evidence="2" id="KW-0732">Signal</keyword>
<feature type="signal peptide" evidence="2">
    <location>
        <begin position="1"/>
        <end position="21"/>
    </location>
</feature>
<feature type="region of interest" description="Disordered" evidence="1">
    <location>
        <begin position="111"/>
        <end position="136"/>
    </location>
</feature>
<dbReference type="RefSeq" id="WP_005523028.1">
    <property type="nucleotide sequence ID" value="NZ_EQ973332.1"/>
</dbReference>
<proteinExistence type="predicted"/>
<dbReference type="AlphaFoldDB" id="C0E6R2"/>
<feature type="compositionally biased region" description="Low complexity" evidence="1">
    <location>
        <begin position="115"/>
        <end position="126"/>
    </location>
</feature>
<feature type="compositionally biased region" description="Polar residues" evidence="1">
    <location>
        <begin position="127"/>
        <end position="136"/>
    </location>
</feature>
<accession>C0E6R2</accession>
<organism evidence="3 4">
    <name type="scientific">Corynebacterium matruchotii ATCC 33806</name>
    <dbReference type="NCBI Taxonomy" id="566549"/>
    <lineage>
        <taxon>Bacteria</taxon>
        <taxon>Bacillati</taxon>
        <taxon>Actinomycetota</taxon>
        <taxon>Actinomycetes</taxon>
        <taxon>Mycobacteriales</taxon>
        <taxon>Corynebacteriaceae</taxon>
        <taxon>Corynebacterium</taxon>
    </lineage>
</organism>
<dbReference type="InterPro" id="IPR032290">
    <property type="entry name" value="DUF4839"/>
</dbReference>
<evidence type="ECO:0008006" key="5">
    <source>
        <dbReference type="Google" id="ProtNLM"/>
    </source>
</evidence>
<evidence type="ECO:0000256" key="1">
    <source>
        <dbReference type="SAM" id="MobiDB-lite"/>
    </source>
</evidence>
<name>C0E6R2_9CORY</name>
<evidence type="ECO:0000256" key="2">
    <source>
        <dbReference type="SAM" id="SignalP"/>
    </source>
</evidence>
<dbReference type="HOGENOM" id="CLU_067101_0_0_11"/>
<dbReference type="PROSITE" id="PS51257">
    <property type="entry name" value="PROKAR_LIPOPROTEIN"/>
    <property type="match status" value="1"/>
</dbReference>
<dbReference type="EMBL" id="ACEB01000046">
    <property type="protein sequence ID" value="EEG25772.1"/>
    <property type="molecule type" value="Genomic_DNA"/>
</dbReference>
<feature type="chain" id="PRO_5002897812" description="DUF4839 domain-containing protein" evidence="2">
    <location>
        <begin position="22"/>
        <end position="261"/>
    </location>
</feature>
<evidence type="ECO:0000313" key="3">
    <source>
        <dbReference type="EMBL" id="EEG25772.1"/>
    </source>
</evidence>
<dbReference type="Proteomes" id="UP000006247">
    <property type="component" value="Unassembled WGS sequence"/>
</dbReference>
<comment type="caution">
    <text evidence="3">The sequence shown here is derived from an EMBL/GenBank/DDBJ whole genome shotgun (WGS) entry which is preliminary data.</text>
</comment>
<reference evidence="3 4" key="1">
    <citation type="submission" date="2009-01" db="EMBL/GenBank/DDBJ databases">
        <authorList>
            <person name="Fulton L."/>
            <person name="Clifton S."/>
            <person name="Chinwalla A.T."/>
            <person name="Mitreva M."/>
            <person name="Sodergren E."/>
            <person name="Weinstock G."/>
            <person name="Clifton S."/>
            <person name="Dooling D.J."/>
            <person name="Fulton B."/>
            <person name="Minx P."/>
            <person name="Pepin K.H."/>
            <person name="Johnson M."/>
            <person name="Bhonagiri V."/>
            <person name="Nash W.E."/>
            <person name="Mardis E.R."/>
            <person name="Wilson R.K."/>
        </authorList>
    </citation>
    <scope>NUCLEOTIDE SEQUENCE [LARGE SCALE GENOMIC DNA]</scope>
    <source>
        <strain evidence="3 4">ATCC 33806</strain>
    </source>
</reference>
<evidence type="ECO:0000313" key="4">
    <source>
        <dbReference type="Proteomes" id="UP000006247"/>
    </source>
</evidence>